<proteinExistence type="predicted"/>
<dbReference type="EMBL" id="CAJVQC010000027">
    <property type="protein sequence ID" value="CAG8458012.1"/>
    <property type="molecule type" value="Genomic_DNA"/>
</dbReference>
<gene>
    <name evidence="1" type="ORF">RPERSI_LOCUS31</name>
</gene>
<keyword evidence="2" id="KW-1185">Reference proteome</keyword>
<evidence type="ECO:0000313" key="2">
    <source>
        <dbReference type="Proteomes" id="UP000789920"/>
    </source>
</evidence>
<feature type="non-terminal residue" evidence="1">
    <location>
        <position position="1"/>
    </location>
</feature>
<comment type="caution">
    <text evidence="1">The sequence shown here is derived from an EMBL/GenBank/DDBJ whole genome shotgun (WGS) entry which is preliminary data.</text>
</comment>
<evidence type="ECO:0000313" key="1">
    <source>
        <dbReference type="EMBL" id="CAG8458012.1"/>
    </source>
</evidence>
<reference evidence="1" key="1">
    <citation type="submission" date="2021-06" db="EMBL/GenBank/DDBJ databases">
        <authorList>
            <person name="Kallberg Y."/>
            <person name="Tangrot J."/>
            <person name="Rosling A."/>
        </authorList>
    </citation>
    <scope>NUCLEOTIDE SEQUENCE</scope>
    <source>
        <strain evidence="1">MA461A</strain>
    </source>
</reference>
<protein>
    <submittedName>
        <fullName evidence="1">2051_t:CDS:1</fullName>
    </submittedName>
</protein>
<sequence length="213" mass="24534">DQSGNSIELDVNLEALQESAMKNDKEYIGKVAFPVYLRWKTESEVAVIEYIRLNTTIPIPKVYYWNSSVNNPSGLSINKKEIFLLKIIEILLALKKLTFSKVGSIFFDKNNQFKIGQVIEIDLFSDEQATLSTMKKGPFNTTKEYILADDENKFVLTHRDFHSSNILVNNDEIMGSLIGNILVRFQWNAYVPTQCGLQTILWWNKQMKSSRKI</sequence>
<accession>A0ACA9K7Q2</accession>
<organism evidence="1 2">
    <name type="scientific">Racocetra persica</name>
    <dbReference type="NCBI Taxonomy" id="160502"/>
    <lineage>
        <taxon>Eukaryota</taxon>
        <taxon>Fungi</taxon>
        <taxon>Fungi incertae sedis</taxon>
        <taxon>Mucoromycota</taxon>
        <taxon>Glomeromycotina</taxon>
        <taxon>Glomeromycetes</taxon>
        <taxon>Diversisporales</taxon>
        <taxon>Gigasporaceae</taxon>
        <taxon>Racocetra</taxon>
    </lineage>
</organism>
<name>A0ACA9K7Q2_9GLOM</name>
<dbReference type="Proteomes" id="UP000789920">
    <property type="component" value="Unassembled WGS sequence"/>
</dbReference>